<feature type="compositionally biased region" description="Basic and acidic residues" evidence="5">
    <location>
        <begin position="218"/>
        <end position="228"/>
    </location>
</feature>
<keyword evidence="7" id="KW-1185">Reference proteome</keyword>
<accession>A0A6P9AFU1</accession>
<dbReference type="Proteomes" id="UP000515158">
    <property type="component" value="Unplaced"/>
</dbReference>
<dbReference type="SMART" id="SM00184">
    <property type="entry name" value="RING"/>
    <property type="match status" value="1"/>
</dbReference>
<dbReference type="InterPro" id="IPR032675">
    <property type="entry name" value="LRR_dom_sf"/>
</dbReference>
<dbReference type="InterPro" id="IPR013083">
    <property type="entry name" value="Znf_RING/FYVE/PHD"/>
</dbReference>
<evidence type="ECO:0000313" key="7">
    <source>
        <dbReference type="Proteomes" id="UP000515158"/>
    </source>
</evidence>
<evidence type="ECO:0000256" key="2">
    <source>
        <dbReference type="ARBA" id="ARBA00022771"/>
    </source>
</evidence>
<evidence type="ECO:0000256" key="4">
    <source>
        <dbReference type="PROSITE-ProRule" id="PRU00175"/>
    </source>
</evidence>
<dbReference type="PANTHER" id="PTHR47156">
    <property type="entry name" value="PROTEIN CBG20824"/>
    <property type="match status" value="1"/>
</dbReference>
<reference evidence="8" key="1">
    <citation type="submission" date="2025-08" db="UniProtKB">
        <authorList>
            <consortium name="RefSeq"/>
        </authorList>
    </citation>
    <scope>IDENTIFICATION</scope>
    <source>
        <tissue evidence="8">Total insect</tissue>
    </source>
</reference>
<keyword evidence="1" id="KW-0479">Metal-binding</keyword>
<proteinExistence type="predicted"/>
<evidence type="ECO:0000256" key="3">
    <source>
        <dbReference type="ARBA" id="ARBA00022833"/>
    </source>
</evidence>
<feature type="region of interest" description="Disordered" evidence="5">
    <location>
        <begin position="189"/>
        <end position="241"/>
    </location>
</feature>
<organism evidence="8">
    <name type="scientific">Thrips palmi</name>
    <name type="common">Melon thrips</name>
    <dbReference type="NCBI Taxonomy" id="161013"/>
    <lineage>
        <taxon>Eukaryota</taxon>
        <taxon>Metazoa</taxon>
        <taxon>Ecdysozoa</taxon>
        <taxon>Arthropoda</taxon>
        <taxon>Hexapoda</taxon>
        <taxon>Insecta</taxon>
        <taxon>Pterygota</taxon>
        <taxon>Neoptera</taxon>
        <taxon>Paraneoptera</taxon>
        <taxon>Thysanoptera</taxon>
        <taxon>Terebrantia</taxon>
        <taxon>Thripoidea</taxon>
        <taxon>Thripidae</taxon>
        <taxon>Thrips</taxon>
    </lineage>
</organism>
<dbReference type="GO" id="GO:0008270">
    <property type="term" value="F:zinc ion binding"/>
    <property type="evidence" value="ECO:0007669"/>
    <property type="project" value="UniProtKB-KW"/>
</dbReference>
<dbReference type="GeneID" id="117654199"/>
<dbReference type="RefSeq" id="XP_034256330.1">
    <property type="nucleotide sequence ID" value="XM_034400439.1"/>
</dbReference>
<protein>
    <submittedName>
        <fullName evidence="8">Uncharacterized protein LOC117654199</fullName>
    </submittedName>
</protein>
<evidence type="ECO:0000256" key="1">
    <source>
        <dbReference type="ARBA" id="ARBA00022723"/>
    </source>
</evidence>
<feature type="domain" description="RING-type" evidence="6">
    <location>
        <begin position="3"/>
        <end position="44"/>
    </location>
</feature>
<dbReference type="Pfam" id="PF14634">
    <property type="entry name" value="zf-RING_5"/>
    <property type="match status" value="1"/>
</dbReference>
<dbReference type="AlphaFoldDB" id="A0A6P9AFU1"/>
<gene>
    <name evidence="8" type="primary">LOC117654199</name>
</gene>
<dbReference type="InParanoid" id="A0A6P9AFU1"/>
<dbReference type="KEGG" id="tpal:117654199"/>
<dbReference type="Gene3D" id="3.30.40.10">
    <property type="entry name" value="Zinc/RING finger domain, C3HC4 (zinc finger)"/>
    <property type="match status" value="1"/>
</dbReference>
<dbReference type="Gene3D" id="3.80.10.10">
    <property type="entry name" value="Ribonuclease Inhibitor"/>
    <property type="match status" value="1"/>
</dbReference>
<keyword evidence="3" id="KW-0862">Zinc</keyword>
<dbReference type="PANTHER" id="PTHR47156:SF10">
    <property type="entry name" value="E3 UBIQUITIN-PROTEIN LIGASE TRIM-21-RELATED"/>
    <property type="match status" value="1"/>
</dbReference>
<dbReference type="InterPro" id="IPR001841">
    <property type="entry name" value="Znf_RING"/>
</dbReference>
<dbReference type="PROSITE" id="PS50089">
    <property type="entry name" value="ZF_RING_2"/>
    <property type="match status" value="1"/>
</dbReference>
<dbReference type="InterPro" id="IPR017907">
    <property type="entry name" value="Znf_RING_CS"/>
</dbReference>
<feature type="compositionally biased region" description="Low complexity" evidence="5">
    <location>
        <begin position="189"/>
        <end position="209"/>
    </location>
</feature>
<evidence type="ECO:0000256" key="5">
    <source>
        <dbReference type="SAM" id="MobiDB-lite"/>
    </source>
</evidence>
<keyword evidence="2 4" id="KW-0863">Zinc-finger</keyword>
<sequence length="467" mass="51971">MECVVCLEPFDEGRHRPKALPCGHSLCAECVGKPELGRRCPEDRKAFFGLAHNLPDNITVLRMLTGASRSRSATATEASLLKSGKKILEHLDDGLLEFTSHAEEWRRLCDRVQEALQPEAASKWGTPRREKLSDAALLMQDADRLLSAVASCSVTVQGRDGATRSAELRRQEYVSLLLRLQDSGRLLPAAQAQPPGQTQAEPQVQQQEETGADPQEQEQNRPEAKLPCEESDPAPGTFTPAQCLDLKGKDGDEIARRRPLLQVLKLTGLDCRFDRESNSLLCVVARRLRELQLECAGVRHMLLLRDVEELRKLDVSCVVDDLFPALPASLEELRIQNCTERQLVSTQRMPRLRRLQVLWYLGPGNVDLRPPRAGHCGLQWLRVCVDKFFVATLFSLLRAHAATLKEVRLVVASVPGGDLFLGDLGRRLADCGFQALERVVLEREMGAMAIEHDAASCSRQLEDCTVV</sequence>
<dbReference type="InterPro" id="IPR052667">
    <property type="entry name" value="E3_ubiquitin-ligase_RING"/>
</dbReference>
<name>A0A6P9AFU1_THRPL</name>
<dbReference type="OrthoDB" id="6366364at2759"/>
<dbReference type="SUPFAM" id="SSF57850">
    <property type="entry name" value="RING/U-box"/>
    <property type="match status" value="1"/>
</dbReference>
<dbReference type="PROSITE" id="PS00518">
    <property type="entry name" value="ZF_RING_1"/>
    <property type="match status" value="1"/>
</dbReference>
<evidence type="ECO:0000313" key="8">
    <source>
        <dbReference type="RefSeq" id="XP_034256330.1"/>
    </source>
</evidence>
<evidence type="ECO:0000259" key="6">
    <source>
        <dbReference type="PROSITE" id="PS50089"/>
    </source>
</evidence>